<organism evidence="1 2">
    <name type="scientific">Nocardia aurea</name>
    <dbReference type="NCBI Taxonomy" id="2144174"/>
    <lineage>
        <taxon>Bacteria</taxon>
        <taxon>Bacillati</taxon>
        <taxon>Actinomycetota</taxon>
        <taxon>Actinomycetes</taxon>
        <taxon>Mycobacteriales</taxon>
        <taxon>Nocardiaceae</taxon>
        <taxon>Nocardia</taxon>
    </lineage>
</organism>
<dbReference type="SUPFAM" id="SSF52540">
    <property type="entry name" value="P-loop containing nucleoside triphosphate hydrolases"/>
    <property type="match status" value="1"/>
</dbReference>
<reference evidence="1 2" key="1">
    <citation type="submission" date="2024-06" db="EMBL/GenBank/DDBJ databases">
        <title>The Natural Products Discovery Center: Release of the First 8490 Sequenced Strains for Exploring Actinobacteria Biosynthetic Diversity.</title>
        <authorList>
            <person name="Kalkreuter E."/>
            <person name="Kautsar S.A."/>
            <person name="Yang D."/>
            <person name="Bader C.D."/>
            <person name="Teijaro C.N."/>
            <person name="Fluegel L."/>
            <person name="Davis C.M."/>
            <person name="Simpson J.R."/>
            <person name="Lauterbach L."/>
            <person name="Steele A.D."/>
            <person name="Gui C."/>
            <person name="Meng S."/>
            <person name="Li G."/>
            <person name="Viehrig K."/>
            <person name="Ye F."/>
            <person name="Su P."/>
            <person name="Kiefer A.F."/>
            <person name="Nichols A."/>
            <person name="Cepeda A.J."/>
            <person name="Yan W."/>
            <person name="Fan B."/>
            <person name="Jiang Y."/>
            <person name="Adhikari A."/>
            <person name="Zheng C.-J."/>
            <person name="Schuster L."/>
            <person name="Cowan T.M."/>
            <person name="Smanski M.J."/>
            <person name="Chevrette M.G."/>
            <person name="De Carvalho L.P.S."/>
            <person name="Shen B."/>
        </authorList>
    </citation>
    <scope>NUCLEOTIDE SEQUENCE [LARGE SCALE GENOMIC DNA]</scope>
    <source>
        <strain evidence="1 2">NPDC050403</strain>
    </source>
</reference>
<dbReference type="Gene3D" id="3.40.50.300">
    <property type="entry name" value="P-loop containing nucleotide triphosphate hydrolases"/>
    <property type="match status" value="1"/>
</dbReference>
<dbReference type="InterPro" id="IPR027417">
    <property type="entry name" value="P-loop_NTPase"/>
</dbReference>
<dbReference type="Pfam" id="PF13671">
    <property type="entry name" value="AAA_33"/>
    <property type="match status" value="1"/>
</dbReference>
<gene>
    <name evidence="1" type="ORF">AB0I48_05710</name>
</gene>
<proteinExistence type="predicted"/>
<accession>A0ABV3FNP0</accession>
<dbReference type="Proteomes" id="UP001551695">
    <property type="component" value="Unassembled WGS sequence"/>
</dbReference>
<comment type="caution">
    <text evidence="1">The sequence shown here is derived from an EMBL/GenBank/DDBJ whole genome shotgun (WGS) entry which is preliminary data.</text>
</comment>
<name>A0ABV3FNP0_9NOCA</name>
<keyword evidence="2" id="KW-1185">Reference proteome</keyword>
<evidence type="ECO:0000313" key="1">
    <source>
        <dbReference type="EMBL" id="MEV0707044.1"/>
    </source>
</evidence>
<dbReference type="EMBL" id="JBFAKC010000002">
    <property type="protein sequence ID" value="MEV0707044.1"/>
    <property type="molecule type" value="Genomic_DNA"/>
</dbReference>
<evidence type="ECO:0000313" key="2">
    <source>
        <dbReference type="Proteomes" id="UP001551695"/>
    </source>
</evidence>
<protein>
    <submittedName>
        <fullName evidence="1">AAA family ATPase</fullName>
    </submittedName>
</protein>
<sequence>MQRHPPASAADCHNAAMAAPILTVVSGPPGTGKTTLAHTLARGIGCPAIIRDELKQGMVATAGSSESSGYTHLDIPVLTAFFATLTVLAEARIGVVAEAAFQDRLWRPNLQPLAEIADIRVIRCTAPVLVAHARMTERMGTDPHRRAHDDSGRIARIDAGADTFVPIALDVPTLIVDTTEGYRPDFTTVLRFATRPAGASP</sequence>
<dbReference type="RefSeq" id="WP_357780887.1">
    <property type="nucleotide sequence ID" value="NZ_JBFAKC010000002.1"/>
</dbReference>